<reference evidence="3 4" key="1">
    <citation type="journal article" date="2009" name="J. Bacteriol.">
        <title>Genome sequences of three Agrobacterium biovars help elucidate the evolution of multichromosome genomes in bacteria.</title>
        <authorList>
            <person name="Slater S.C."/>
            <person name="Goldman B.S."/>
            <person name="Goodner B."/>
            <person name="Setubal J.C."/>
            <person name="Farrand S.K."/>
            <person name="Nester E.W."/>
            <person name="Burr T.J."/>
            <person name="Banta L."/>
            <person name="Dickerman A.W."/>
            <person name="Paulsen I."/>
            <person name="Otten L."/>
            <person name="Suen G."/>
            <person name="Welch R."/>
            <person name="Almeida N.F."/>
            <person name="Arnold F."/>
            <person name="Burton O.T."/>
            <person name="Du Z."/>
            <person name="Ewing A."/>
            <person name="Godsy E."/>
            <person name="Heisel S."/>
            <person name="Houmiel K.L."/>
            <person name="Jhaveri J."/>
            <person name="Lu J."/>
            <person name="Miller N.M."/>
            <person name="Norton S."/>
            <person name="Chen Q."/>
            <person name="Phoolcharoen W."/>
            <person name="Ohlin V."/>
            <person name="Ondrusek D."/>
            <person name="Pride N."/>
            <person name="Stricklin S.L."/>
            <person name="Sun J."/>
            <person name="Wheeler C."/>
            <person name="Wilson L."/>
            <person name="Zhu H."/>
            <person name="Wood D.W."/>
        </authorList>
    </citation>
    <scope>NUCLEOTIDE SEQUENCE [LARGE SCALE GENOMIC DNA]</scope>
    <source>
        <strain evidence="4">K84 / ATCC BAA-868</strain>
        <plasmid evidence="3 4">pAtK84c</plasmid>
    </source>
</reference>
<feature type="domain" description="Ketoreductase" evidence="2">
    <location>
        <begin position="11"/>
        <end position="191"/>
    </location>
</feature>
<dbReference type="HOGENOM" id="CLU_010194_1_1_5"/>
<evidence type="ECO:0000313" key="3">
    <source>
        <dbReference type="EMBL" id="ACM31317.1"/>
    </source>
</evidence>
<dbReference type="FunFam" id="3.40.50.720:FF:000084">
    <property type="entry name" value="Short-chain dehydrogenase reductase"/>
    <property type="match status" value="1"/>
</dbReference>
<dbReference type="SUPFAM" id="SSF51735">
    <property type="entry name" value="NAD(P)-binding Rossmann-fold domains"/>
    <property type="match status" value="1"/>
</dbReference>
<dbReference type="AlphaFoldDB" id="B9JQ98"/>
<keyword evidence="3" id="KW-0614">Plasmid</keyword>
<geneLocation type="plasmid" evidence="3 4">
    <name>pAtK84c</name>
</geneLocation>
<dbReference type="PRINTS" id="PR00080">
    <property type="entry name" value="SDRFAMILY"/>
</dbReference>
<protein>
    <submittedName>
        <fullName evidence="3">Short-chain alcohol dehydrogenase</fullName>
    </submittedName>
</protein>
<comment type="similarity">
    <text evidence="1">Belongs to the short-chain dehydrogenases/reductases (SDR) family.</text>
</comment>
<organism evidence="3 4">
    <name type="scientific">Rhizobium rhizogenes (strain K84 / ATCC BAA-868)</name>
    <name type="common">Agrobacterium radiobacter</name>
    <dbReference type="NCBI Taxonomy" id="311403"/>
    <lineage>
        <taxon>Bacteria</taxon>
        <taxon>Pseudomonadati</taxon>
        <taxon>Pseudomonadota</taxon>
        <taxon>Alphaproteobacteria</taxon>
        <taxon>Hyphomicrobiales</taxon>
        <taxon>Rhizobiaceae</taxon>
        <taxon>Rhizobium/Agrobacterium group</taxon>
        <taxon>Rhizobium</taxon>
    </lineage>
</organism>
<dbReference type="InterPro" id="IPR002347">
    <property type="entry name" value="SDR_fam"/>
</dbReference>
<dbReference type="PRINTS" id="PR00081">
    <property type="entry name" value="GDHRDH"/>
</dbReference>
<gene>
    <name evidence="3" type="ordered locus">Arad_12318</name>
</gene>
<proteinExistence type="inferred from homology"/>
<dbReference type="EMBL" id="CP000631">
    <property type="protein sequence ID" value="ACM31317.1"/>
    <property type="molecule type" value="Genomic_DNA"/>
</dbReference>
<dbReference type="CDD" id="cd05233">
    <property type="entry name" value="SDR_c"/>
    <property type="match status" value="1"/>
</dbReference>
<dbReference type="RefSeq" id="WP_012653309.1">
    <property type="nucleotide sequence ID" value="NC_011987.1"/>
</dbReference>
<dbReference type="SMART" id="SM00822">
    <property type="entry name" value="PKS_KR"/>
    <property type="match status" value="1"/>
</dbReference>
<dbReference type="PANTHER" id="PTHR43943:SF2">
    <property type="entry name" value="DEHYDROGENASE_REDUCTASE 4"/>
    <property type="match status" value="1"/>
</dbReference>
<evidence type="ECO:0000313" key="4">
    <source>
        <dbReference type="Proteomes" id="UP000001600"/>
    </source>
</evidence>
<dbReference type="Gene3D" id="3.40.50.720">
    <property type="entry name" value="NAD(P)-binding Rossmann-like Domain"/>
    <property type="match status" value="1"/>
</dbReference>
<dbReference type="InterPro" id="IPR057326">
    <property type="entry name" value="KR_dom"/>
</dbReference>
<sequence>MASSLFDLSGKVALITGAHRGIGLAIAEEMAQAGAAVAICSNDAEGIALAAGRLSGSGLNALGIPCDVGVDGELDRLVAKTERQLGPINILVCNAGINPHFGPMAAASDDEYDAIMRINLRSVVQLTNRVTPGMAARRDGVVILTSSLSGLRGNARIGVYSLSKAALAQHARNLAVELGEYNVRANAISPGLIRTDFATPILSNEEGLQRRLEKTPLRRVGEAREIAGAAVFLAARAGAFVTGHNLVVDGGTLISDA</sequence>
<name>B9JQ98_RHIR8</name>
<dbReference type="NCBIfam" id="NF005559">
    <property type="entry name" value="PRK07231.1"/>
    <property type="match status" value="1"/>
</dbReference>
<dbReference type="Pfam" id="PF13561">
    <property type="entry name" value="adh_short_C2"/>
    <property type="match status" value="1"/>
</dbReference>
<accession>B9JQ98</accession>
<evidence type="ECO:0000256" key="1">
    <source>
        <dbReference type="ARBA" id="ARBA00006484"/>
    </source>
</evidence>
<dbReference type="KEGG" id="ara:Arad_12318"/>
<dbReference type="Proteomes" id="UP000001600">
    <property type="component" value="Plasmid pAtK84c"/>
</dbReference>
<evidence type="ECO:0000259" key="2">
    <source>
        <dbReference type="SMART" id="SM00822"/>
    </source>
</evidence>
<dbReference type="InterPro" id="IPR036291">
    <property type="entry name" value="NAD(P)-bd_dom_sf"/>
</dbReference>
<dbReference type="PANTHER" id="PTHR43943">
    <property type="entry name" value="DEHYDROGENASE/REDUCTASE (SDR FAMILY) MEMBER 4"/>
    <property type="match status" value="1"/>
</dbReference>